<dbReference type="InterPro" id="IPR019734">
    <property type="entry name" value="TPR_rpt"/>
</dbReference>
<evidence type="ECO:0000313" key="6">
    <source>
        <dbReference type="Proteomes" id="UP000663090"/>
    </source>
</evidence>
<feature type="compositionally biased region" description="Basic and acidic residues" evidence="4">
    <location>
        <begin position="176"/>
        <end position="186"/>
    </location>
</feature>
<evidence type="ECO:0000256" key="2">
    <source>
        <dbReference type="ARBA" id="ARBA00022803"/>
    </source>
</evidence>
<evidence type="ECO:0000313" key="5">
    <source>
        <dbReference type="EMBL" id="QSQ13634.1"/>
    </source>
</evidence>
<dbReference type="PANTHER" id="PTHR44943">
    <property type="entry name" value="CELLULOSE SYNTHASE OPERON PROTEIN C"/>
    <property type="match status" value="1"/>
</dbReference>
<feature type="compositionally biased region" description="Gly residues" evidence="4">
    <location>
        <begin position="164"/>
        <end position="175"/>
    </location>
</feature>
<feature type="compositionally biased region" description="Acidic residues" evidence="4">
    <location>
        <begin position="276"/>
        <end position="286"/>
    </location>
</feature>
<protein>
    <submittedName>
        <fullName evidence="5">Tetratricopeptide repeat protein</fullName>
    </submittedName>
</protein>
<dbReference type="Pfam" id="PF13432">
    <property type="entry name" value="TPR_16"/>
    <property type="match status" value="1"/>
</dbReference>
<dbReference type="PROSITE" id="PS50293">
    <property type="entry name" value="TPR_REGION"/>
    <property type="match status" value="1"/>
</dbReference>
<keyword evidence="1" id="KW-0677">Repeat</keyword>
<dbReference type="RefSeq" id="WP_206715446.1">
    <property type="nucleotide sequence ID" value="NZ_CP071091.1"/>
</dbReference>
<organism evidence="5 6">
    <name type="scientific">Myxococcus landrumensis</name>
    <dbReference type="NCBI Taxonomy" id="2813577"/>
    <lineage>
        <taxon>Bacteria</taxon>
        <taxon>Pseudomonadati</taxon>
        <taxon>Myxococcota</taxon>
        <taxon>Myxococcia</taxon>
        <taxon>Myxococcales</taxon>
        <taxon>Cystobacterineae</taxon>
        <taxon>Myxococcaceae</taxon>
        <taxon>Myxococcus</taxon>
    </lineage>
</organism>
<dbReference type="EMBL" id="CP071091">
    <property type="protein sequence ID" value="QSQ13634.1"/>
    <property type="molecule type" value="Genomic_DNA"/>
</dbReference>
<gene>
    <name evidence="5" type="ORF">JY572_35745</name>
</gene>
<name>A0ABX7N4F7_9BACT</name>
<dbReference type="SUPFAM" id="SSF48452">
    <property type="entry name" value="TPR-like"/>
    <property type="match status" value="1"/>
</dbReference>
<feature type="compositionally biased region" description="Gly residues" evidence="4">
    <location>
        <begin position="193"/>
        <end position="257"/>
    </location>
</feature>
<keyword evidence="6" id="KW-1185">Reference proteome</keyword>
<reference evidence="5 6" key="1">
    <citation type="submission" date="2021-02" db="EMBL/GenBank/DDBJ databases">
        <title>De Novo genome assembly of isolated myxobacteria.</title>
        <authorList>
            <person name="Stevens D.C."/>
        </authorList>
    </citation>
    <scope>NUCLEOTIDE SEQUENCE [LARGE SCALE GENOMIC DNA]</scope>
    <source>
        <strain evidence="5 6">SCHIC003</strain>
    </source>
</reference>
<keyword evidence="2 3" id="KW-0802">TPR repeat</keyword>
<evidence type="ECO:0000256" key="3">
    <source>
        <dbReference type="PROSITE-ProRule" id="PRU00339"/>
    </source>
</evidence>
<dbReference type="Proteomes" id="UP000663090">
    <property type="component" value="Chromosome"/>
</dbReference>
<dbReference type="InterPro" id="IPR011990">
    <property type="entry name" value="TPR-like_helical_dom_sf"/>
</dbReference>
<evidence type="ECO:0000256" key="1">
    <source>
        <dbReference type="ARBA" id="ARBA00022737"/>
    </source>
</evidence>
<feature type="repeat" description="TPR" evidence="3">
    <location>
        <begin position="106"/>
        <end position="139"/>
    </location>
</feature>
<accession>A0ABX7N4F7</accession>
<evidence type="ECO:0000256" key="4">
    <source>
        <dbReference type="SAM" id="MobiDB-lite"/>
    </source>
</evidence>
<dbReference type="Gene3D" id="1.25.40.10">
    <property type="entry name" value="Tetratricopeptide repeat domain"/>
    <property type="match status" value="1"/>
</dbReference>
<dbReference type="PANTHER" id="PTHR44943:SF8">
    <property type="entry name" value="TPR REPEAT-CONTAINING PROTEIN MJ0263"/>
    <property type="match status" value="1"/>
</dbReference>
<sequence length="334" mass="34371">MSVRLVGGRRRRGLLAWAVCLLLPLSALGAGPLERDHPLIQQGREAYLAGRYEDALKAFEEAKKERPHDPAVDFNRGDALAKLGRVKDAQEVFRGVTESKRPDLQQKAWYNLGNLAATTGDRVEALKSYRRALTLDPQDIQARHNYEVVLRNLPPPQPNSADGGSDGGGDSGTDGGRPDGGEDGGTKADGGAPVDGGSDGGPDGGVDGGSDGGADGGADGGGDGGADGGGDGGADGGDGGQEGPPQKGDGGSDGGADGGDEDGDGDPRDGGSDAGTESEGDADDSSSDGGSSPSELDRQDAERLLDAMKQNEKNLQLWRFQQKKKQRKPNEKDW</sequence>
<feature type="region of interest" description="Disordered" evidence="4">
    <location>
        <begin position="151"/>
        <end position="310"/>
    </location>
</feature>
<dbReference type="InterPro" id="IPR051685">
    <property type="entry name" value="Ycf3/AcsC/BcsC/TPR_MFPF"/>
</dbReference>
<feature type="compositionally biased region" description="Basic and acidic residues" evidence="4">
    <location>
        <begin position="295"/>
        <end position="310"/>
    </location>
</feature>
<dbReference type="Pfam" id="PF00515">
    <property type="entry name" value="TPR_1"/>
    <property type="match status" value="1"/>
</dbReference>
<dbReference type="PROSITE" id="PS50005">
    <property type="entry name" value="TPR"/>
    <property type="match status" value="1"/>
</dbReference>
<proteinExistence type="predicted"/>
<dbReference type="SMART" id="SM00028">
    <property type="entry name" value="TPR"/>
    <property type="match status" value="2"/>
</dbReference>